<organism evidence="9 10">
    <name type="scientific">Candidatus Enterocloster excrementipullorum</name>
    <dbReference type="NCBI Taxonomy" id="2838559"/>
    <lineage>
        <taxon>Bacteria</taxon>
        <taxon>Bacillati</taxon>
        <taxon>Bacillota</taxon>
        <taxon>Clostridia</taxon>
        <taxon>Lachnospirales</taxon>
        <taxon>Lachnospiraceae</taxon>
        <taxon>Enterocloster</taxon>
    </lineage>
</organism>
<dbReference type="Pfam" id="PF01145">
    <property type="entry name" value="Band_7"/>
    <property type="match status" value="1"/>
</dbReference>
<dbReference type="SMART" id="SM00244">
    <property type="entry name" value="PHB"/>
    <property type="match status" value="1"/>
</dbReference>
<comment type="subunit">
    <text evidence="6">HflC and HflK may interact to form a multimeric complex.</text>
</comment>
<sequence>MRLKWNIFSGKSRKATVEAEEIPPDSGYQNHEQETERRMRRILRPVKIAIAAAVLIVAGLDSFYILSENEMAVLTTFGSPSSVTTSGLKFKLPFIQKVYKMSKEIKGMPIGYSPSYESSAGSGQIAEEAVSVPEESEMITKDFNFVNVDFYIEYQIVDPIKAYVNSENNISILKNLAQSYIRDTVGSYGVDEVITTGKSEIQARVKSLLSERLEAEDIGLGIYNVTIQDAEPPTEEVSNAFKAVEDAKQGMDTKINEARKYQSQQLPAANARADKATRDAEAYRQQRVSEAEGQAARFNDMYEEYIKYPLITKKRMFYETMEDILPRLKVIINGSDGTQTLLPLDSFVGTGQGGQNSESGASNAAGTSGEKPASQSGQAQE</sequence>
<gene>
    <name evidence="9" type="primary">hflK</name>
    <name evidence="9" type="ORF">H9704_07125</name>
</gene>
<name>A0A9D2MYW4_9FIRM</name>
<comment type="similarity">
    <text evidence="2 6">Belongs to the band 7/mec-2 family. HflK subfamily.</text>
</comment>
<keyword evidence="5 6" id="KW-0472">Membrane</keyword>
<dbReference type="CDD" id="cd03404">
    <property type="entry name" value="SPFH_HflK"/>
    <property type="match status" value="1"/>
</dbReference>
<reference evidence="9" key="1">
    <citation type="journal article" date="2021" name="PeerJ">
        <title>Extensive microbial diversity within the chicken gut microbiome revealed by metagenomics and culture.</title>
        <authorList>
            <person name="Gilroy R."/>
            <person name="Ravi A."/>
            <person name="Getino M."/>
            <person name="Pursley I."/>
            <person name="Horton D.L."/>
            <person name="Alikhan N.F."/>
            <person name="Baker D."/>
            <person name="Gharbi K."/>
            <person name="Hall N."/>
            <person name="Watson M."/>
            <person name="Adriaenssens E.M."/>
            <person name="Foster-Nyarko E."/>
            <person name="Jarju S."/>
            <person name="Secka A."/>
            <person name="Antonio M."/>
            <person name="Oren A."/>
            <person name="Chaudhuri R.R."/>
            <person name="La Ragione R."/>
            <person name="Hildebrand F."/>
            <person name="Pallen M.J."/>
        </authorList>
    </citation>
    <scope>NUCLEOTIDE SEQUENCE</scope>
    <source>
        <strain evidence="9">CHK180-15479</strain>
    </source>
</reference>
<evidence type="ECO:0000256" key="5">
    <source>
        <dbReference type="ARBA" id="ARBA00023136"/>
    </source>
</evidence>
<feature type="transmembrane region" description="Helical" evidence="6">
    <location>
        <begin position="46"/>
        <end position="66"/>
    </location>
</feature>
<evidence type="ECO:0000259" key="8">
    <source>
        <dbReference type="SMART" id="SM00244"/>
    </source>
</evidence>
<comment type="caution">
    <text evidence="9">The sequence shown here is derived from an EMBL/GenBank/DDBJ whole genome shotgun (WGS) entry which is preliminary data.</text>
</comment>
<evidence type="ECO:0000256" key="4">
    <source>
        <dbReference type="ARBA" id="ARBA00022989"/>
    </source>
</evidence>
<protein>
    <recommendedName>
        <fullName evidence="6">Protein HflK</fullName>
    </recommendedName>
</protein>
<dbReference type="InterPro" id="IPR050710">
    <property type="entry name" value="Band7/mec-2_domain"/>
</dbReference>
<feature type="compositionally biased region" description="Polar residues" evidence="7">
    <location>
        <begin position="355"/>
        <end position="366"/>
    </location>
</feature>
<dbReference type="PANTHER" id="PTHR43327">
    <property type="entry name" value="STOMATIN-LIKE PROTEIN 2, MITOCHONDRIAL"/>
    <property type="match status" value="1"/>
</dbReference>
<dbReference type="Gene3D" id="3.30.479.30">
    <property type="entry name" value="Band 7 domain"/>
    <property type="match status" value="1"/>
</dbReference>
<keyword evidence="9" id="KW-0645">Protease</keyword>
<dbReference type="InterPro" id="IPR001107">
    <property type="entry name" value="Band_7"/>
</dbReference>
<accession>A0A9D2MYW4</accession>
<comment type="function">
    <text evidence="6">HflC and HflK could encode or regulate a protease.</text>
</comment>
<keyword evidence="9" id="KW-0378">Hydrolase</keyword>
<dbReference type="PANTHER" id="PTHR43327:SF2">
    <property type="entry name" value="MODULATOR OF FTSH PROTEASE HFLK"/>
    <property type="match status" value="1"/>
</dbReference>
<dbReference type="AlphaFoldDB" id="A0A9D2MYW4"/>
<keyword evidence="3 6" id="KW-0812">Transmembrane</keyword>
<dbReference type="Proteomes" id="UP000823910">
    <property type="component" value="Unassembled WGS sequence"/>
</dbReference>
<dbReference type="EMBL" id="DWWT01000029">
    <property type="protein sequence ID" value="HJC05909.1"/>
    <property type="molecule type" value="Genomic_DNA"/>
</dbReference>
<dbReference type="InterPro" id="IPR010201">
    <property type="entry name" value="HflK"/>
</dbReference>
<evidence type="ECO:0000256" key="7">
    <source>
        <dbReference type="SAM" id="MobiDB-lite"/>
    </source>
</evidence>
<evidence type="ECO:0000256" key="6">
    <source>
        <dbReference type="RuleBase" id="RU364113"/>
    </source>
</evidence>
<dbReference type="SUPFAM" id="SSF117892">
    <property type="entry name" value="Band 7/SPFH domain"/>
    <property type="match status" value="1"/>
</dbReference>
<feature type="region of interest" description="Disordered" evidence="7">
    <location>
        <begin position="343"/>
        <end position="381"/>
    </location>
</feature>
<reference evidence="9" key="2">
    <citation type="submission" date="2021-04" db="EMBL/GenBank/DDBJ databases">
        <authorList>
            <person name="Gilroy R."/>
        </authorList>
    </citation>
    <scope>NUCLEOTIDE SEQUENCE</scope>
    <source>
        <strain evidence="9">CHK180-15479</strain>
    </source>
</reference>
<evidence type="ECO:0000313" key="10">
    <source>
        <dbReference type="Proteomes" id="UP000823910"/>
    </source>
</evidence>
<feature type="domain" description="Band 7" evidence="8">
    <location>
        <begin position="61"/>
        <end position="245"/>
    </location>
</feature>
<dbReference type="NCBIfam" id="TIGR01933">
    <property type="entry name" value="hflK"/>
    <property type="match status" value="1"/>
</dbReference>
<evidence type="ECO:0000256" key="2">
    <source>
        <dbReference type="ARBA" id="ARBA00006971"/>
    </source>
</evidence>
<evidence type="ECO:0000313" key="9">
    <source>
        <dbReference type="EMBL" id="HJC05909.1"/>
    </source>
</evidence>
<evidence type="ECO:0000256" key="1">
    <source>
        <dbReference type="ARBA" id="ARBA00004370"/>
    </source>
</evidence>
<dbReference type="GO" id="GO:0008233">
    <property type="term" value="F:peptidase activity"/>
    <property type="evidence" value="ECO:0007669"/>
    <property type="project" value="UniProtKB-KW"/>
</dbReference>
<dbReference type="GO" id="GO:0006508">
    <property type="term" value="P:proteolysis"/>
    <property type="evidence" value="ECO:0007669"/>
    <property type="project" value="UniProtKB-KW"/>
</dbReference>
<keyword evidence="4 6" id="KW-1133">Transmembrane helix</keyword>
<comment type="subcellular location">
    <subcellularLocation>
        <location evidence="1 6">Membrane</location>
    </subcellularLocation>
</comment>
<proteinExistence type="inferred from homology"/>
<dbReference type="InterPro" id="IPR036013">
    <property type="entry name" value="Band_7/SPFH_dom_sf"/>
</dbReference>
<evidence type="ECO:0000256" key="3">
    <source>
        <dbReference type="ARBA" id="ARBA00022692"/>
    </source>
</evidence>
<dbReference type="GO" id="GO:0016020">
    <property type="term" value="C:membrane"/>
    <property type="evidence" value="ECO:0007669"/>
    <property type="project" value="UniProtKB-SubCell"/>
</dbReference>